<dbReference type="Gene3D" id="1.25.40.10">
    <property type="entry name" value="Tetratricopeptide repeat domain"/>
    <property type="match status" value="4"/>
</dbReference>
<feature type="repeat" description="PPR" evidence="2">
    <location>
        <begin position="429"/>
        <end position="463"/>
    </location>
</feature>
<accession>A0A7I8KMU9</accession>
<evidence type="ECO:0000313" key="3">
    <source>
        <dbReference type="EMBL" id="CAA7398616.1"/>
    </source>
</evidence>
<proteinExistence type="predicted"/>
<dbReference type="InterPro" id="IPR002885">
    <property type="entry name" value="PPR_rpt"/>
</dbReference>
<dbReference type="PANTHER" id="PTHR47926">
    <property type="entry name" value="PENTATRICOPEPTIDE REPEAT-CONTAINING PROTEIN"/>
    <property type="match status" value="1"/>
</dbReference>
<protein>
    <submittedName>
        <fullName evidence="3">Uncharacterized protein</fullName>
    </submittedName>
</protein>
<dbReference type="EMBL" id="LR746269">
    <property type="protein sequence ID" value="CAA7398616.1"/>
    <property type="molecule type" value="Genomic_DNA"/>
</dbReference>
<keyword evidence="1" id="KW-0677">Repeat</keyword>
<feature type="repeat" description="PPR" evidence="2">
    <location>
        <begin position="464"/>
        <end position="499"/>
    </location>
</feature>
<feature type="repeat" description="PPR" evidence="2">
    <location>
        <begin position="328"/>
        <end position="362"/>
    </location>
</feature>
<feature type="repeat" description="PPR" evidence="2">
    <location>
        <begin position="125"/>
        <end position="159"/>
    </location>
</feature>
<dbReference type="FunFam" id="1.25.40.10:FF:000344">
    <property type="entry name" value="Pentatricopeptide repeat-containing protein"/>
    <property type="match status" value="1"/>
</dbReference>
<keyword evidence="4" id="KW-1185">Reference proteome</keyword>
<sequence>MASRLAGAYAALGGVREAQLVFPPGSATTAAWNFVLRRAVEARRFPVALAIFRSMLAAGPPPDGYTYPLLLKSCADSSALERGREIYRSIARPNVFAQCAAVDMFAKCGSMEEARRLFEEMQQRDLVSWTTMICGAMQNGSWSEALTLFKRMRSEGLGFDSVTLATVAPACGRVAAPLLGMALHGGAIAGGVAEDLCVLNSLIDMYCKCGLIRLAEAVFSAMELRDSISWSTLITGYSQNHQYSQSSRLFAAMIAAGARPSSVTLAGALPAFSGLKLLHHGKEIHGYAVRNLFHLDSFVASAMIDLYSHCGALAKAEFVFAGGRGGQDLAVWNSMISGYAMAGDPSSAFESLRALLHAGLRPSSVTVVAVLPLCGRWTMLHRGRELHGYATRSDLLSATTVSNSLIDVYCKCGLLSEGEKLFQRAPRRDAVTFNAMIAALGMHGHGRRAVACFAAMGEEKIEPDKVTFVALLSACSHAGLVDEGLGFFRYMVEDRGIRPEMEHYSCIVDLHGRSGRLDEAWDFIRKMPVEPEIDVLGSLLGACRVHQREDLAELVGGWIMEKKEAVDPGYHLLLANTYAWSGRWSEAAGVRRMVRESGLRKRVPGSSWIQVGAAAHRFSTRERSHPLTEEMNETLRSLLCQIKDQGYSLDVGCVLLPELSEQIDADEASE</sequence>
<reference evidence="3" key="1">
    <citation type="submission" date="2020-02" db="EMBL/GenBank/DDBJ databases">
        <authorList>
            <person name="Scholz U."/>
            <person name="Mascher M."/>
            <person name="Fiebig A."/>
        </authorList>
    </citation>
    <scope>NUCLEOTIDE SEQUENCE</scope>
</reference>
<dbReference type="Proteomes" id="UP000663760">
    <property type="component" value="Chromosome 6"/>
</dbReference>
<dbReference type="AlphaFoldDB" id="A0A7I8KMU9"/>
<feature type="repeat" description="PPR" evidence="2">
    <location>
        <begin position="94"/>
        <end position="124"/>
    </location>
</feature>
<organism evidence="3 4">
    <name type="scientific">Spirodela intermedia</name>
    <name type="common">Intermediate duckweed</name>
    <dbReference type="NCBI Taxonomy" id="51605"/>
    <lineage>
        <taxon>Eukaryota</taxon>
        <taxon>Viridiplantae</taxon>
        <taxon>Streptophyta</taxon>
        <taxon>Embryophyta</taxon>
        <taxon>Tracheophyta</taxon>
        <taxon>Spermatophyta</taxon>
        <taxon>Magnoliopsida</taxon>
        <taxon>Liliopsida</taxon>
        <taxon>Araceae</taxon>
        <taxon>Lemnoideae</taxon>
        <taxon>Spirodela</taxon>
    </lineage>
</organism>
<dbReference type="NCBIfam" id="TIGR00756">
    <property type="entry name" value="PPR"/>
    <property type="match status" value="5"/>
</dbReference>
<dbReference type="GO" id="GO:0003723">
    <property type="term" value="F:RNA binding"/>
    <property type="evidence" value="ECO:0007669"/>
    <property type="project" value="InterPro"/>
</dbReference>
<feature type="repeat" description="PPR" evidence="2">
    <location>
        <begin position="226"/>
        <end position="260"/>
    </location>
</feature>
<dbReference type="Pfam" id="PF13041">
    <property type="entry name" value="PPR_2"/>
    <property type="match status" value="1"/>
</dbReference>
<dbReference type="PROSITE" id="PS51375">
    <property type="entry name" value="PPR"/>
    <property type="match status" value="7"/>
</dbReference>
<dbReference type="InterPro" id="IPR046848">
    <property type="entry name" value="E_motif"/>
</dbReference>
<feature type="repeat" description="PPR" evidence="2">
    <location>
        <begin position="195"/>
        <end position="225"/>
    </location>
</feature>
<gene>
    <name evidence="3" type="ORF">SI8410_06009281</name>
</gene>
<dbReference type="Pfam" id="PF20431">
    <property type="entry name" value="E_motif"/>
    <property type="match status" value="1"/>
</dbReference>
<dbReference type="OrthoDB" id="1851890at2759"/>
<name>A0A7I8KMU9_SPIIN</name>
<dbReference type="Pfam" id="PF01535">
    <property type="entry name" value="PPR"/>
    <property type="match status" value="7"/>
</dbReference>
<dbReference type="InterPro" id="IPR011990">
    <property type="entry name" value="TPR-like_helical_dom_sf"/>
</dbReference>
<dbReference type="GO" id="GO:0009451">
    <property type="term" value="P:RNA modification"/>
    <property type="evidence" value="ECO:0007669"/>
    <property type="project" value="InterPro"/>
</dbReference>
<dbReference type="InterPro" id="IPR046960">
    <property type="entry name" value="PPR_At4g14850-like_plant"/>
</dbReference>
<dbReference type="FunFam" id="1.25.40.10:FF:000090">
    <property type="entry name" value="Pentatricopeptide repeat-containing protein, chloroplastic"/>
    <property type="match status" value="1"/>
</dbReference>
<dbReference type="PANTHER" id="PTHR47926:SF394">
    <property type="entry name" value="REPEAT-LIKE SUPERFAMILY PROTEIN, PUTATIVE-RELATED"/>
    <property type="match status" value="1"/>
</dbReference>
<evidence type="ECO:0000313" key="4">
    <source>
        <dbReference type="Proteomes" id="UP000663760"/>
    </source>
</evidence>
<evidence type="ECO:0000256" key="1">
    <source>
        <dbReference type="ARBA" id="ARBA00022737"/>
    </source>
</evidence>
<evidence type="ECO:0000256" key="2">
    <source>
        <dbReference type="PROSITE-ProRule" id="PRU00708"/>
    </source>
</evidence>